<name>A0A9P0QNE8_9ASCO</name>
<keyword evidence="2 5" id="KW-0813">Transport</keyword>
<gene>
    <name evidence="9" type="ORF">CLIB1423_05S02300</name>
</gene>
<dbReference type="GO" id="GO:0000813">
    <property type="term" value="C:ESCRT I complex"/>
    <property type="evidence" value="ECO:0007669"/>
    <property type="project" value="UniProtKB-UniRule"/>
</dbReference>
<dbReference type="PANTHER" id="PTHR12937:SF0">
    <property type="entry name" value="VACUOLAR PROTEIN SORTING-ASSOCIATED PROTEIN 28 HOMOLOG"/>
    <property type="match status" value="1"/>
</dbReference>
<reference evidence="9" key="1">
    <citation type="submission" date="2022-03" db="EMBL/GenBank/DDBJ databases">
        <authorList>
            <person name="Legras J.-L."/>
            <person name="Devillers H."/>
            <person name="Grondin C."/>
        </authorList>
    </citation>
    <scope>NUCLEOTIDE SEQUENCE</scope>
    <source>
        <strain evidence="9">CLIB 1423</strain>
    </source>
</reference>
<protein>
    <recommendedName>
        <fullName evidence="5">Vacuolar protein sorting-associated protein 28</fullName>
    </recommendedName>
    <alternativeName>
        <fullName evidence="5">ESCRT-I complex subunit VPS28</fullName>
    </alternativeName>
</protein>
<feature type="domain" description="VPS28 C-terminal" evidence="7">
    <location>
        <begin position="164"/>
        <end position="271"/>
    </location>
</feature>
<dbReference type="PROSITE" id="PS51310">
    <property type="entry name" value="VPS28_C"/>
    <property type="match status" value="1"/>
</dbReference>
<sequence>MSISPPSYAPTSTTSYAPANENLLKYHQEITRSSLLKSPQHKTVYDSLAEVYSIITVLEMVENAFIKDYITGKDKYTSTVLRLINQYSIILKSFESSSDAALLDSILVGRAADNSNFLTLFTNKFNLQKCQLSIKRLTAGIPATIEHLGMQVQSSSSESNGGKRSARLVAESTGNFITCMDALKLNYKTKEQLHPLLSNLVVSLNDLVMSNEGGGSGSDVTGLDFVGKSKLVSWLIKLNGLESGESLGQDDIDSFLNDLDTAYRGFYKSLED</sequence>
<dbReference type="GO" id="GO:0044877">
    <property type="term" value="F:protein-containing complex binding"/>
    <property type="evidence" value="ECO:0007669"/>
    <property type="project" value="TreeGrafter"/>
</dbReference>
<comment type="function">
    <text evidence="5">Component of the ESCRT-I complex (endosomal sorting complex required for transport I), a regulator of vesicular trafficking process.</text>
</comment>
<dbReference type="InterPro" id="IPR017899">
    <property type="entry name" value="VPS28_C"/>
</dbReference>
<comment type="subcellular location">
    <subcellularLocation>
        <location evidence="1">Endosome</location>
    </subcellularLocation>
</comment>
<evidence type="ECO:0000259" key="7">
    <source>
        <dbReference type="PROSITE" id="PS51310"/>
    </source>
</evidence>
<evidence type="ECO:0000256" key="3">
    <source>
        <dbReference type="ARBA" id="ARBA00022753"/>
    </source>
</evidence>
<dbReference type="GO" id="GO:0043328">
    <property type="term" value="P:protein transport to vacuole involved in ubiquitin-dependent protein catabolic process via the multivesicular body sorting pathway"/>
    <property type="evidence" value="ECO:0007669"/>
    <property type="project" value="TreeGrafter"/>
</dbReference>
<proteinExistence type="inferred from homology"/>
<dbReference type="InterPro" id="IPR007143">
    <property type="entry name" value="Vps28"/>
</dbReference>
<evidence type="ECO:0000313" key="9">
    <source>
        <dbReference type="EMBL" id="CAH2351959.1"/>
    </source>
</evidence>
<evidence type="ECO:0000259" key="8">
    <source>
        <dbReference type="PROSITE" id="PS51313"/>
    </source>
</evidence>
<keyword evidence="10" id="KW-1185">Reference proteome</keyword>
<dbReference type="AlphaFoldDB" id="A0A9P0QNE8"/>
<dbReference type="InterPro" id="IPR037206">
    <property type="entry name" value="VPS28_C_sf"/>
</dbReference>
<accession>A0A9P0QNE8</accession>
<comment type="similarity">
    <text evidence="5 6">Belongs to the VPS28 family.</text>
</comment>
<keyword evidence="3 5" id="KW-0967">Endosome</keyword>
<dbReference type="Proteomes" id="UP000837801">
    <property type="component" value="Unassembled WGS sequence"/>
</dbReference>
<dbReference type="InterPro" id="IPR037202">
    <property type="entry name" value="ESCRT_assembly_dom"/>
</dbReference>
<evidence type="ECO:0000256" key="1">
    <source>
        <dbReference type="ARBA" id="ARBA00004177"/>
    </source>
</evidence>
<dbReference type="OrthoDB" id="2671at2759"/>
<evidence type="ECO:0000256" key="5">
    <source>
        <dbReference type="PIRNR" id="PIRNR017535"/>
    </source>
</evidence>
<dbReference type="SUPFAM" id="SSF140111">
    <property type="entry name" value="Endosomal sorting complex assembly domain"/>
    <property type="match status" value="1"/>
</dbReference>
<evidence type="ECO:0000256" key="2">
    <source>
        <dbReference type="ARBA" id="ARBA00022448"/>
    </source>
</evidence>
<evidence type="ECO:0000313" key="10">
    <source>
        <dbReference type="Proteomes" id="UP000837801"/>
    </source>
</evidence>
<dbReference type="Gene3D" id="1.20.120.1130">
    <property type="match status" value="1"/>
</dbReference>
<dbReference type="InterPro" id="IPR017898">
    <property type="entry name" value="VPS28_N"/>
</dbReference>
<dbReference type="Pfam" id="PF03997">
    <property type="entry name" value="VPS28"/>
    <property type="match status" value="1"/>
</dbReference>
<dbReference type="Gene3D" id="1.20.1440.200">
    <property type="match status" value="1"/>
</dbReference>
<feature type="domain" description="VPS28 N-terminal" evidence="8">
    <location>
        <begin position="19"/>
        <end position="147"/>
    </location>
</feature>
<keyword evidence="4 5" id="KW-0653">Protein transport</keyword>
<dbReference type="SUPFAM" id="SSF140427">
    <property type="entry name" value="VPS28 C-terminal domain-like"/>
    <property type="match status" value="1"/>
</dbReference>
<dbReference type="PIRSF" id="PIRSF017535">
    <property type="entry name" value="VPS28"/>
    <property type="match status" value="1"/>
</dbReference>
<evidence type="ECO:0000256" key="6">
    <source>
        <dbReference type="PROSITE-ProRule" id="PRU00642"/>
    </source>
</evidence>
<dbReference type="InterPro" id="IPR038358">
    <property type="entry name" value="VPS28_N_sf"/>
</dbReference>
<dbReference type="PANTHER" id="PTHR12937">
    <property type="entry name" value="VACUOLAR PROTEIN SORTING 28, ISOFORM 2 VPS28"/>
    <property type="match status" value="1"/>
</dbReference>
<comment type="caution">
    <text evidence="9">The sequence shown here is derived from an EMBL/GenBank/DDBJ whole genome shotgun (WGS) entry which is preliminary data.</text>
</comment>
<dbReference type="PROSITE" id="PS51313">
    <property type="entry name" value="VPS28_N"/>
    <property type="match status" value="1"/>
</dbReference>
<dbReference type="EMBL" id="CAKXYY010000005">
    <property type="protein sequence ID" value="CAH2351959.1"/>
    <property type="molecule type" value="Genomic_DNA"/>
</dbReference>
<evidence type="ECO:0000256" key="4">
    <source>
        <dbReference type="ARBA" id="ARBA00022927"/>
    </source>
</evidence>
<organism evidence="9 10">
    <name type="scientific">[Candida] railenensis</name>
    <dbReference type="NCBI Taxonomy" id="45579"/>
    <lineage>
        <taxon>Eukaryota</taxon>
        <taxon>Fungi</taxon>
        <taxon>Dikarya</taxon>
        <taxon>Ascomycota</taxon>
        <taxon>Saccharomycotina</taxon>
        <taxon>Pichiomycetes</taxon>
        <taxon>Debaryomycetaceae</taxon>
        <taxon>Kurtzmaniella</taxon>
    </lineage>
</organism>